<comment type="caution">
    <text evidence="4">Lacks conserved residue(s) required for the propagation of feature annotation.</text>
</comment>
<feature type="binding site" evidence="4 6">
    <location>
        <begin position="155"/>
        <end position="157"/>
    </location>
    <ligand>
        <name>NAD(+)</name>
        <dbReference type="ChEBI" id="CHEBI:57540"/>
    </ligand>
</feature>
<evidence type="ECO:0000256" key="7">
    <source>
        <dbReference type="RuleBase" id="RU000548"/>
    </source>
</evidence>
<keyword evidence="4 7" id="KW-0378">Hydrolase</keyword>
<comment type="caution">
    <text evidence="10">The sequence shown here is derived from an EMBL/GenBank/DDBJ whole genome shotgun (WGS) entry which is preliminary data.</text>
</comment>
<protein>
    <recommendedName>
        <fullName evidence="4">Adenosylhomocysteinase</fullName>
        <ecNumber evidence="4">3.13.2.1</ecNumber>
    </recommendedName>
    <alternativeName>
        <fullName evidence="4">S-adenosyl-L-homocysteine hydrolase</fullName>
        <shortName evidence="4">AdoHcyase</shortName>
    </alternativeName>
</protein>
<dbReference type="PANTHER" id="PTHR23420:SF0">
    <property type="entry name" value="ADENOSYLHOMOCYSTEINASE"/>
    <property type="match status" value="1"/>
</dbReference>
<dbReference type="SUPFAM" id="SSF52283">
    <property type="entry name" value="Formate/glycerate dehydrogenase catalytic domain-like"/>
    <property type="match status" value="1"/>
</dbReference>
<dbReference type="NCBIfam" id="NF004005">
    <property type="entry name" value="PRK05476.2-3"/>
    <property type="match status" value="1"/>
</dbReference>
<name>A0A1F6B0H3_9BACT</name>
<dbReference type="GO" id="GO:0071269">
    <property type="term" value="P:L-homocysteine biosynthetic process"/>
    <property type="evidence" value="ECO:0007669"/>
    <property type="project" value="UniProtKB-UniRule"/>
</dbReference>
<evidence type="ECO:0000256" key="3">
    <source>
        <dbReference type="ARBA" id="ARBA00023027"/>
    </source>
</evidence>
<evidence type="ECO:0000313" key="11">
    <source>
        <dbReference type="Proteomes" id="UP000176409"/>
    </source>
</evidence>
<dbReference type="PROSITE" id="PS00739">
    <property type="entry name" value="ADOHCYASE_2"/>
    <property type="match status" value="1"/>
</dbReference>
<dbReference type="STRING" id="1798396.A2973_03600"/>
<feature type="binding site" evidence="4 6">
    <location>
        <begin position="297"/>
        <end position="299"/>
    </location>
    <ligand>
        <name>NAD(+)</name>
        <dbReference type="ChEBI" id="CHEBI:57540"/>
    </ligand>
</feature>
<comment type="cofactor">
    <cofactor evidence="4 6 7">
        <name>NAD(+)</name>
        <dbReference type="ChEBI" id="CHEBI:57540"/>
    </cofactor>
    <text evidence="4 6 7">Binds 1 NAD(+) per subunit.</text>
</comment>
<evidence type="ECO:0000256" key="2">
    <source>
        <dbReference type="ARBA" id="ARBA00022563"/>
    </source>
</evidence>
<dbReference type="EC" id="3.13.2.1" evidence="4"/>
<dbReference type="GO" id="GO:0005829">
    <property type="term" value="C:cytosol"/>
    <property type="evidence" value="ECO:0007669"/>
    <property type="project" value="TreeGrafter"/>
</dbReference>
<comment type="pathway">
    <text evidence="4 7">Amino-acid biosynthesis; L-homocysteine biosynthesis; L-homocysteine from S-adenosyl-L-homocysteine: step 1/1.</text>
</comment>
<reference evidence="10 11" key="1">
    <citation type="journal article" date="2016" name="Nat. Commun.">
        <title>Thousands of microbial genomes shed light on interconnected biogeochemical processes in an aquifer system.</title>
        <authorList>
            <person name="Anantharaman K."/>
            <person name="Brown C.T."/>
            <person name="Hug L.A."/>
            <person name="Sharon I."/>
            <person name="Castelle C.J."/>
            <person name="Probst A.J."/>
            <person name="Thomas B.C."/>
            <person name="Singh A."/>
            <person name="Wilkins M.J."/>
            <person name="Karaoz U."/>
            <person name="Brodie E.L."/>
            <person name="Williams K.H."/>
            <person name="Hubbard S.S."/>
            <person name="Banfield J.F."/>
        </authorList>
    </citation>
    <scope>NUCLEOTIDE SEQUENCE [LARGE SCALE GENOMIC DNA]</scope>
</reference>
<dbReference type="Pfam" id="PF05221">
    <property type="entry name" value="AdoHcyase"/>
    <property type="match status" value="2"/>
</dbReference>
<evidence type="ECO:0000256" key="5">
    <source>
        <dbReference type="PIRSR" id="PIRSR001109-1"/>
    </source>
</evidence>
<feature type="binding site" evidence="4 5">
    <location>
        <position position="154"/>
    </location>
    <ligand>
        <name>substrate</name>
    </ligand>
</feature>
<feature type="binding site" evidence="4 5">
    <location>
        <position position="57"/>
    </location>
    <ligand>
        <name>substrate</name>
    </ligand>
</feature>
<dbReference type="InterPro" id="IPR036291">
    <property type="entry name" value="NAD(P)-bd_dom_sf"/>
</dbReference>
<feature type="binding site" evidence="4 6">
    <location>
        <position position="344"/>
    </location>
    <ligand>
        <name>NAD(+)</name>
        <dbReference type="ChEBI" id="CHEBI:57540"/>
    </ligand>
</feature>
<dbReference type="GO" id="GO:0004013">
    <property type="term" value="F:adenosylhomocysteinase activity"/>
    <property type="evidence" value="ECO:0007669"/>
    <property type="project" value="UniProtKB-UniRule"/>
</dbReference>
<keyword evidence="2 4" id="KW-0554">One-carbon metabolism</keyword>
<gene>
    <name evidence="4" type="primary">ahcY</name>
    <name evidence="10" type="ORF">A2973_03600</name>
</gene>
<comment type="function">
    <text evidence="4">May play a key role in the regulation of the intracellular concentration of adenosylhomocysteine.</text>
</comment>
<comment type="catalytic activity">
    <reaction evidence="4 7">
        <text>S-adenosyl-L-homocysteine + H2O = L-homocysteine + adenosine</text>
        <dbReference type="Rhea" id="RHEA:21708"/>
        <dbReference type="ChEBI" id="CHEBI:15377"/>
        <dbReference type="ChEBI" id="CHEBI:16335"/>
        <dbReference type="ChEBI" id="CHEBI:57856"/>
        <dbReference type="ChEBI" id="CHEBI:58199"/>
        <dbReference type="EC" id="3.13.2.1"/>
    </reaction>
</comment>
<dbReference type="PROSITE" id="PS00738">
    <property type="entry name" value="ADOHCYASE_1"/>
    <property type="match status" value="1"/>
</dbReference>
<dbReference type="SMART" id="SM00996">
    <property type="entry name" value="AdoHcyase"/>
    <property type="match status" value="1"/>
</dbReference>
<keyword evidence="3 4" id="KW-0520">NAD</keyword>
<dbReference type="InterPro" id="IPR000043">
    <property type="entry name" value="Adenosylhomocysteinase-like"/>
</dbReference>
<feature type="domain" description="S-adenosyl-L-homocysteine hydrolase NAD binding" evidence="9">
    <location>
        <begin position="189"/>
        <end position="350"/>
    </location>
</feature>
<dbReference type="InterPro" id="IPR015878">
    <property type="entry name" value="Ado_hCys_hydrolase_NAD-bd"/>
</dbReference>
<proteinExistence type="inferred from homology"/>
<feature type="binding site" evidence="4">
    <location>
        <begin position="218"/>
        <end position="223"/>
    </location>
    <ligand>
        <name>NAD(+)</name>
        <dbReference type="ChEBI" id="CHEBI:57540"/>
    </ligand>
</feature>
<dbReference type="Gene3D" id="3.40.50.720">
    <property type="entry name" value="NAD(P)-binding Rossmann-like Domain"/>
    <property type="match status" value="1"/>
</dbReference>
<feature type="binding site" evidence="6">
    <location>
        <position position="351"/>
    </location>
    <ligand>
        <name>NAD(+)</name>
        <dbReference type="ChEBI" id="CHEBI:57540"/>
    </ligand>
</feature>
<comment type="subcellular location">
    <subcellularLocation>
        <location evidence="4">Cytoplasm</location>
    </subcellularLocation>
</comment>
<dbReference type="Proteomes" id="UP000176409">
    <property type="component" value="Unassembled WGS sequence"/>
</dbReference>
<dbReference type="Gene3D" id="3.40.50.1480">
    <property type="entry name" value="Adenosylhomocysteinase-like"/>
    <property type="match status" value="1"/>
</dbReference>
<dbReference type="HAMAP" id="MF_00563">
    <property type="entry name" value="AdoHcyase"/>
    <property type="match status" value="1"/>
</dbReference>
<keyword evidence="4" id="KW-0963">Cytoplasm</keyword>
<evidence type="ECO:0000256" key="1">
    <source>
        <dbReference type="ARBA" id="ARBA00007122"/>
    </source>
</evidence>
<dbReference type="SUPFAM" id="SSF51735">
    <property type="entry name" value="NAD(P)-binding Rossmann-fold domains"/>
    <property type="match status" value="1"/>
</dbReference>
<comment type="similarity">
    <text evidence="1 4 8">Belongs to the adenosylhomocysteinase family.</text>
</comment>
<dbReference type="InterPro" id="IPR042172">
    <property type="entry name" value="Adenosylhomocyst_ase-like_sf"/>
</dbReference>
<dbReference type="Pfam" id="PF00670">
    <property type="entry name" value="AdoHcyase_NAD"/>
    <property type="match status" value="1"/>
</dbReference>
<dbReference type="CDD" id="cd00401">
    <property type="entry name" value="SAHH"/>
    <property type="match status" value="1"/>
</dbReference>
<sequence length="422" mass="46169">MKKSLSHDVANLKLAAEGKKKIEWAGKNSPVLRLITEEFSRTKPLKGLTIGACLHVTSETANLVLAYIAGGAKVALCASNPLSTQDMVAASLVVDYGIPVFAIHGEDKKTYYKHLHQVLDFHPQLTADDGADLVTLLHTDRAKQIPEVIGSAEETTTGVIRLKAMARDGALKIPVLAVNDSDTKHMFDNRYGTGQSTVDGILRSANVLLAGKRVVVCGYGWCGRGVAMRMRGMGALVTVIEVDPVKALEAVMDGFLVDQIGRASRYGDIFVSATGDKMVITTAHMKRMKDGAILANSGHFNVEFDYDGLVKLAKSRRILRNNLEECTLPSGKRLYPLGEGRLINLVGAEGHPAEVMDMSFANQALGASWFVKRKGSLRPKVYVLPKDVDQRVARLKLRAMGMRFDRLTPVQRKYLHSWQEGT</sequence>
<evidence type="ECO:0000256" key="8">
    <source>
        <dbReference type="RuleBase" id="RU004166"/>
    </source>
</evidence>
<dbReference type="GO" id="GO:0006730">
    <property type="term" value="P:one-carbon metabolic process"/>
    <property type="evidence" value="ECO:0007669"/>
    <property type="project" value="UniProtKB-UniRule"/>
</dbReference>
<dbReference type="InterPro" id="IPR020082">
    <property type="entry name" value="S-Ado-L-homoCys_hydrolase_CS"/>
</dbReference>
<accession>A0A1F6B0H3</accession>
<dbReference type="SMART" id="SM00997">
    <property type="entry name" value="AdoHcyase_NAD"/>
    <property type="match status" value="1"/>
</dbReference>
<dbReference type="UniPathway" id="UPA00314">
    <property type="reaction ID" value="UER00076"/>
</dbReference>
<evidence type="ECO:0000256" key="4">
    <source>
        <dbReference type="HAMAP-Rule" id="MF_00563"/>
    </source>
</evidence>
<feature type="binding site" evidence="4">
    <location>
        <position position="189"/>
    </location>
    <ligand>
        <name>NAD(+)</name>
        <dbReference type="ChEBI" id="CHEBI:57540"/>
    </ligand>
</feature>
<dbReference type="EMBL" id="MFJZ01000023">
    <property type="protein sequence ID" value="OGG30429.1"/>
    <property type="molecule type" value="Genomic_DNA"/>
</dbReference>
<feature type="binding site" evidence="6">
    <location>
        <begin position="220"/>
        <end position="225"/>
    </location>
    <ligand>
        <name>NAD(+)</name>
        <dbReference type="ChEBI" id="CHEBI:57540"/>
    </ligand>
</feature>
<evidence type="ECO:0000313" key="10">
    <source>
        <dbReference type="EMBL" id="OGG30429.1"/>
    </source>
</evidence>
<dbReference type="NCBIfam" id="TIGR00936">
    <property type="entry name" value="ahcY"/>
    <property type="match status" value="1"/>
</dbReference>
<organism evidence="10 11">
    <name type="scientific">Candidatus Gottesmanbacteria bacterium RIFCSPLOWO2_01_FULL_49_10</name>
    <dbReference type="NCBI Taxonomy" id="1798396"/>
    <lineage>
        <taxon>Bacteria</taxon>
        <taxon>Candidatus Gottesmaniibacteriota</taxon>
    </lineage>
</organism>
<dbReference type="PIRSF" id="PIRSF001109">
    <property type="entry name" value="Ad_hcy_hydrolase"/>
    <property type="match status" value="1"/>
</dbReference>
<dbReference type="PANTHER" id="PTHR23420">
    <property type="entry name" value="ADENOSYLHOMOCYSTEINASE"/>
    <property type="match status" value="1"/>
</dbReference>
<feature type="binding site" evidence="4 5">
    <location>
        <position position="129"/>
    </location>
    <ligand>
        <name>substrate</name>
    </ligand>
</feature>
<feature type="binding site" evidence="4 5">
    <location>
        <position position="188"/>
    </location>
    <ligand>
        <name>substrate</name>
    </ligand>
</feature>
<feature type="binding site" evidence="4 5">
    <location>
        <position position="184"/>
    </location>
    <ligand>
        <name>substrate</name>
    </ligand>
</feature>
<feature type="binding site" evidence="4 6">
    <location>
        <position position="241"/>
    </location>
    <ligand>
        <name>NAD(+)</name>
        <dbReference type="ChEBI" id="CHEBI:57540"/>
    </ligand>
</feature>
<evidence type="ECO:0000256" key="6">
    <source>
        <dbReference type="PIRSR" id="PIRSR001109-2"/>
    </source>
</evidence>
<dbReference type="AlphaFoldDB" id="A0A1F6B0H3"/>
<evidence type="ECO:0000259" key="9">
    <source>
        <dbReference type="SMART" id="SM00997"/>
    </source>
</evidence>
<dbReference type="GO" id="GO:0033353">
    <property type="term" value="P:S-adenosylmethionine cycle"/>
    <property type="evidence" value="ECO:0007669"/>
    <property type="project" value="TreeGrafter"/>
</dbReference>